<comment type="caution">
    <text evidence="1">The sequence shown here is derived from an EMBL/GenBank/DDBJ whole genome shotgun (WGS) entry which is preliminary data.</text>
</comment>
<keyword evidence="2" id="KW-1185">Reference proteome</keyword>
<dbReference type="AlphaFoldDB" id="A0AAD5PB78"/>
<evidence type="ECO:0000313" key="1">
    <source>
        <dbReference type="EMBL" id="KAI9250565.1"/>
    </source>
</evidence>
<dbReference type="PANTHER" id="PTHR28015">
    <property type="entry name" value="ATP SYNTHASE ASSEMBLY FACTOR FMC1, MITOCHONDRIAL"/>
    <property type="match status" value="1"/>
</dbReference>
<dbReference type="EMBL" id="JAIXMP010000032">
    <property type="protein sequence ID" value="KAI9250565.1"/>
    <property type="molecule type" value="Genomic_DNA"/>
</dbReference>
<dbReference type="InterPro" id="IPR039196">
    <property type="entry name" value="Fmc1"/>
</dbReference>
<protein>
    <submittedName>
        <fullName evidence="1">Uncharacterized protein</fullName>
    </submittedName>
</protein>
<accession>A0AAD5PB78</accession>
<sequence length="118" mass="13844">MAATTRLTTYRHLLREVNRQFTKTNDIFEKELKVMYRENKGVTDPTKIEALNRNAENVLTYLTSARQHKELRDRYAALVLEQKKRIEMSAKRVGLGMPKEYDPNDAATDRVMNAFHKE</sequence>
<dbReference type="Pfam" id="PF13233">
    <property type="entry name" value="Complex1_LYR_2"/>
    <property type="match status" value="1"/>
</dbReference>
<organism evidence="1 2">
    <name type="scientific">Phascolomyces articulosus</name>
    <dbReference type="NCBI Taxonomy" id="60185"/>
    <lineage>
        <taxon>Eukaryota</taxon>
        <taxon>Fungi</taxon>
        <taxon>Fungi incertae sedis</taxon>
        <taxon>Mucoromycota</taxon>
        <taxon>Mucoromycotina</taxon>
        <taxon>Mucoromycetes</taxon>
        <taxon>Mucorales</taxon>
        <taxon>Lichtheimiaceae</taxon>
        <taxon>Phascolomyces</taxon>
    </lineage>
</organism>
<reference evidence="1" key="2">
    <citation type="submission" date="2023-02" db="EMBL/GenBank/DDBJ databases">
        <authorList>
            <consortium name="DOE Joint Genome Institute"/>
            <person name="Mondo S.J."/>
            <person name="Chang Y."/>
            <person name="Wang Y."/>
            <person name="Ahrendt S."/>
            <person name="Andreopoulos W."/>
            <person name="Barry K."/>
            <person name="Beard J."/>
            <person name="Benny G.L."/>
            <person name="Blankenship S."/>
            <person name="Bonito G."/>
            <person name="Cuomo C."/>
            <person name="Desiro A."/>
            <person name="Gervers K.A."/>
            <person name="Hundley H."/>
            <person name="Kuo A."/>
            <person name="LaButti K."/>
            <person name="Lang B.F."/>
            <person name="Lipzen A."/>
            <person name="O'Donnell K."/>
            <person name="Pangilinan J."/>
            <person name="Reynolds N."/>
            <person name="Sandor L."/>
            <person name="Smith M.W."/>
            <person name="Tsang A."/>
            <person name="Grigoriev I.V."/>
            <person name="Stajich J.E."/>
            <person name="Spatafora J.W."/>
        </authorList>
    </citation>
    <scope>NUCLEOTIDE SEQUENCE</scope>
    <source>
        <strain evidence="1">RSA 2281</strain>
    </source>
</reference>
<dbReference type="PANTHER" id="PTHR28015:SF1">
    <property type="entry name" value="ATP SYNTHASE ASSEMBLY FACTOR FMC1, MITOCHONDRIAL"/>
    <property type="match status" value="1"/>
</dbReference>
<evidence type="ECO:0000313" key="2">
    <source>
        <dbReference type="Proteomes" id="UP001209540"/>
    </source>
</evidence>
<dbReference type="Proteomes" id="UP001209540">
    <property type="component" value="Unassembled WGS sequence"/>
</dbReference>
<gene>
    <name evidence="1" type="ORF">BDA99DRAFT_541814</name>
</gene>
<dbReference type="GO" id="GO:0033615">
    <property type="term" value="P:mitochondrial proton-transporting ATP synthase complex assembly"/>
    <property type="evidence" value="ECO:0007669"/>
    <property type="project" value="InterPro"/>
</dbReference>
<name>A0AAD5PB78_9FUNG</name>
<dbReference type="GO" id="GO:0005759">
    <property type="term" value="C:mitochondrial matrix"/>
    <property type="evidence" value="ECO:0007669"/>
    <property type="project" value="TreeGrafter"/>
</dbReference>
<reference evidence="1" key="1">
    <citation type="journal article" date="2022" name="IScience">
        <title>Evolution of zygomycete secretomes and the origins of terrestrial fungal ecologies.</title>
        <authorList>
            <person name="Chang Y."/>
            <person name="Wang Y."/>
            <person name="Mondo S."/>
            <person name="Ahrendt S."/>
            <person name="Andreopoulos W."/>
            <person name="Barry K."/>
            <person name="Beard J."/>
            <person name="Benny G.L."/>
            <person name="Blankenship S."/>
            <person name="Bonito G."/>
            <person name="Cuomo C."/>
            <person name="Desiro A."/>
            <person name="Gervers K.A."/>
            <person name="Hundley H."/>
            <person name="Kuo A."/>
            <person name="LaButti K."/>
            <person name="Lang B.F."/>
            <person name="Lipzen A."/>
            <person name="O'Donnell K."/>
            <person name="Pangilinan J."/>
            <person name="Reynolds N."/>
            <person name="Sandor L."/>
            <person name="Smith M.E."/>
            <person name="Tsang A."/>
            <person name="Grigoriev I.V."/>
            <person name="Stajich J.E."/>
            <person name="Spatafora J.W."/>
        </authorList>
    </citation>
    <scope>NUCLEOTIDE SEQUENCE</scope>
    <source>
        <strain evidence="1">RSA 2281</strain>
    </source>
</reference>
<proteinExistence type="predicted"/>